<dbReference type="Gene3D" id="1.10.3730.20">
    <property type="match status" value="1"/>
</dbReference>
<evidence type="ECO:0000313" key="10">
    <source>
        <dbReference type="Proteomes" id="UP001623592"/>
    </source>
</evidence>
<keyword evidence="5 7" id="KW-1133">Transmembrane helix</keyword>
<dbReference type="InterPro" id="IPR000620">
    <property type="entry name" value="EamA_dom"/>
</dbReference>
<evidence type="ECO:0000259" key="8">
    <source>
        <dbReference type="Pfam" id="PF00892"/>
    </source>
</evidence>
<feature type="transmembrane region" description="Helical" evidence="7">
    <location>
        <begin position="261"/>
        <end position="278"/>
    </location>
</feature>
<dbReference type="InterPro" id="IPR051258">
    <property type="entry name" value="Diverse_Substrate_Transporter"/>
</dbReference>
<name>A0ABW8TFP2_9CLOT</name>
<reference evidence="9 10" key="1">
    <citation type="submission" date="2024-11" db="EMBL/GenBank/DDBJ databases">
        <authorList>
            <person name="Heng Y.C."/>
            <person name="Lim A.C.H."/>
            <person name="Lee J.K.Y."/>
            <person name="Kittelmann S."/>
        </authorList>
    </citation>
    <scope>NUCLEOTIDE SEQUENCE [LARGE SCALE GENOMIC DNA]</scope>
    <source>
        <strain evidence="9 10">WILCCON 0114</strain>
    </source>
</reference>
<evidence type="ECO:0000256" key="3">
    <source>
        <dbReference type="ARBA" id="ARBA00022475"/>
    </source>
</evidence>
<feature type="transmembrane region" description="Helical" evidence="7">
    <location>
        <begin position="284"/>
        <end position="303"/>
    </location>
</feature>
<evidence type="ECO:0000256" key="1">
    <source>
        <dbReference type="ARBA" id="ARBA00004651"/>
    </source>
</evidence>
<feature type="transmembrane region" description="Helical" evidence="7">
    <location>
        <begin position="66"/>
        <end position="87"/>
    </location>
</feature>
<keyword evidence="4 7" id="KW-0812">Transmembrane</keyword>
<protein>
    <submittedName>
        <fullName evidence="9">DMT family transporter</fullName>
    </submittedName>
</protein>
<dbReference type="InterPro" id="IPR037185">
    <property type="entry name" value="EmrE-like"/>
</dbReference>
<evidence type="ECO:0000313" key="9">
    <source>
        <dbReference type="EMBL" id="MFL0250490.1"/>
    </source>
</evidence>
<accession>A0ABW8TFP2</accession>
<proteinExistence type="inferred from homology"/>
<organism evidence="9 10">
    <name type="scientific">Clostridium neuense</name>
    <dbReference type="NCBI Taxonomy" id="1728934"/>
    <lineage>
        <taxon>Bacteria</taxon>
        <taxon>Bacillati</taxon>
        <taxon>Bacillota</taxon>
        <taxon>Clostridia</taxon>
        <taxon>Eubacteriales</taxon>
        <taxon>Clostridiaceae</taxon>
        <taxon>Clostridium</taxon>
    </lineage>
</organism>
<sequence>MKKGYLYIILSTILFSTMEISLKLVSGKFNPIQLTFIRFFIGGIILLPLAISNLKKRKISVDVKSIGFFALSGFICVIISMVLYQLALLNAKASVVAILFSCNPVFVIPLAYVMLKEQVYKDTIVSMIVSIIGIVVIMNPFNMSGSAKGIIFTLLSAATFALYGVVGKRKSSEYGGIALSSFSFIAGSIEMLILIAISKISFIAALLNKSGLKMFADIPIIKGISLSTIPSLIFIGIFVTGFGYTFYFLAMDETSASTASLVFYIKPALAPILALIILREAITINMIIGIVLIIIGSCITFICNSKRNNIDFEDRDKANFSA</sequence>
<dbReference type="Proteomes" id="UP001623592">
    <property type="component" value="Unassembled WGS sequence"/>
</dbReference>
<evidence type="ECO:0000256" key="7">
    <source>
        <dbReference type="SAM" id="Phobius"/>
    </source>
</evidence>
<dbReference type="Pfam" id="PF00892">
    <property type="entry name" value="EamA"/>
    <property type="match status" value="2"/>
</dbReference>
<comment type="similarity">
    <text evidence="2">Belongs to the EamA transporter family.</text>
</comment>
<evidence type="ECO:0000256" key="6">
    <source>
        <dbReference type="ARBA" id="ARBA00023136"/>
    </source>
</evidence>
<feature type="transmembrane region" description="Helical" evidence="7">
    <location>
        <begin position="124"/>
        <end position="141"/>
    </location>
</feature>
<evidence type="ECO:0000256" key="5">
    <source>
        <dbReference type="ARBA" id="ARBA00022989"/>
    </source>
</evidence>
<keyword evidence="10" id="KW-1185">Reference proteome</keyword>
<keyword evidence="6 7" id="KW-0472">Membrane</keyword>
<feature type="transmembrane region" description="Helical" evidence="7">
    <location>
        <begin position="178"/>
        <end position="207"/>
    </location>
</feature>
<feature type="transmembrane region" description="Helical" evidence="7">
    <location>
        <begin position="227"/>
        <end position="249"/>
    </location>
</feature>
<dbReference type="EMBL" id="JBJIAA010000006">
    <property type="protein sequence ID" value="MFL0250490.1"/>
    <property type="molecule type" value="Genomic_DNA"/>
</dbReference>
<dbReference type="SUPFAM" id="SSF103481">
    <property type="entry name" value="Multidrug resistance efflux transporter EmrE"/>
    <property type="match status" value="2"/>
</dbReference>
<evidence type="ECO:0000256" key="4">
    <source>
        <dbReference type="ARBA" id="ARBA00022692"/>
    </source>
</evidence>
<dbReference type="PANTHER" id="PTHR42920">
    <property type="entry name" value="OS03G0707200 PROTEIN-RELATED"/>
    <property type="match status" value="1"/>
</dbReference>
<keyword evidence="3" id="KW-1003">Cell membrane</keyword>
<gene>
    <name evidence="9" type="ORF">ACJDT4_08660</name>
</gene>
<comment type="caution">
    <text evidence="9">The sequence shown here is derived from an EMBL/GenBank/DDBJ whole genome shotgun (WGS) entry which is preliminary data.</text>
</comment>
<feature type="domain" description="EamA" evidence="8">
    <location>
        <begin position="148"/>
        <end position="301"/>
    </location>
</feature>
<feature type="transmembrane region" description="Helical" evidence="7">
    <location>
        <begin position="93"/>
        <end position="112"/>
    </location>
</feature>
<dbReference type="PANTHER" id="PTHR42920:SF5">
    <property type="entry name" value="EAMA DOMAIN-CONTAINING PROTEIN"/>
    <property type="match status" value="1"/>
</dbReference>
<feature type="transmembrane region" description="Helical" evidence="7">
    <location>
        <begin position="5"/>
        <end position="24"/>
    </location>
</feature>
<evidence type="ECO:0000256" key="2">
    <source>
        <dbReference type="ARBA" id="ARBA00007362"/>
    </source>
</evidence>
<dbReference type="RefSeq" id="WP_406787159.1">
    <property type="nucleotide sequence ID" value="NZ_JBJIAA010000006.1"/>
</dbReference>
<comment type="subcellular location">
    <subcellularLocation>
        <location evidence="1">Cell membrane</location>
        <topology evidence="1">Multi-pass membrane protein</topology>
    </subcellularLocation>
</comment>
<feature type="transmembrane region" description="Helical" evidence="7">
    <location>
        <begin position="147"/>
        <end position="166"/>
    </location>
</feature>
<feature type="domain" description="EamA" evidence="8">
    <location>
        <begin position="3"/>
        <end position="138"/>
    </location>
</feature>
<feature type="transmembrane region" description="Helical" evidence="7">
    <location>
        <begin position="36"/>
        <end position="54"/>
    </location>
</feature>